<reference evidence="1" key="1">
    <citation type="submission" date="2020-01" db="EMBL/GenBank/DDBJ databases">
        <authorList>
            <consortium name="DOE Joint Genome Institute"/>
            <person name="Haridas S."/>
            <person name="Albert R."/>
            <person name="Binder M."/>
            <person name="Bloem J."/>
            <person name="Labutti K."/>
            <person name="Salamov A."/>
            <person name="Andreopoulos B."/>
            <person name="Baker S.E."/>
            <person name="Barry K."/>
            <person name="Bills G."/>
            <person name="Bluhm B.H."/>
            <person name="Cannon C."/>
            <person name="Castanera R."/>
            <person name="Culley D.E."/>
            <person name="Daum C."/>
            <person name="Ezra D."/>
            <person name="Gonzalez J.B."/>
            <person name="Henrissat B."/>
            <person name="Kuo A."/>
            <person name="Liang C."/>
            <person name="Lipzen A."/>
            <person name="Lutzoni F."/>
            <person name="Magnuson J."/>
            <person name="Mondo S."/>
            <person name="Nolan M."/>
            <person name="Ohm R."/>
            <person name="Pangilinan J."/>
            <person name="Park H.-J."/>
            <person name="Ramirez L."/>
            <person name="Alfaro M."/>
            <person name="Sun H."/>
            <person name="Tritt A."/>
            <person name="Yoshinaga Y."/>
            <person name="Zwiers L.-H."/>
            <person name="Turgeon B.G."/>
            <person name="Goodwin S.B."/>
            <person name="Spatafora J.W."/>
            <person name="Crous P.W."/>
            <person name="Grigoriev I.V."/>
        </authorList>
    </citation>
    <scope>NUCLEOTIDE SEQUENCE</scope>
    <source>
        <strain evidence="1">P77</strain>
    </source>
</reference>
<sequence length="157" mass="17247">MSGVNELHDRDGLSVRILSGPVRNGSTDTSLEDSCHCNTPSSSYPKTCTSDGGCRTDHFSLLKILFGSGSDDSCGSGGGSHEQMRWDVGCVPLERSPAPVHLWYLRRRSAVFDLVGWFLGTEQQFGPVLHAWLPQWSIGIWASGYPIYVQPRHRPGT</sequence>
<proteinExistence type="predicted"/>
<dbReference type="EMBL" id="ML975265">
    <property type="protein sequence ID" value="KAF1837097.1"/>
    <property type="molecule type" value="Genomic_DNA"/>
</dbReference>
<evidence type="ECO:0000313" key="1">
    <source>
        <dbReference type="EMBL" id="KAF1837097.1"/>
    </source>
</evidence>
<evidence type="ECO:0000313" key="2">
    <source>
        <dbReference type="Proteomes" id="UP000800040"/>
    </source>
</evidence>
<protein>
    <submittedName>
        <fullName evidence="1">Uncharacterized protein</fullName>
    </submittedName>
</protein>
<keyword evidence="2" id="KW-1185">Reference proteome</keyword>
<dbReference type="Proteomes" id="UP000800040">
    <property type="component" value="Unassembled WGS sequence"/>
</dbReference>
<organism evidence="1 2">
    <name type="scientific">Decorospora gaudefroyi</name>
    <dbReference type="NCBI Taxonomy" id="184978"/>
    <lineage>
        <taxon>Eukaryota</taxon>
        <taxon>Fungi</taxon>
        <taxon>Dikarya</taxon>
        <taxon>Ascomycota</taxon>
        <taxon>Pezizomycotina</taxon>
        <taxon>Dothideomycetes</taxon>
        <taxon>Pleosporomycetidae</taxon>
        <taxon>Pleosporales</taxon>
        <taxon>Pleosporineae</taxon>
        <taxon>Pleosporaceae</taxon>
        <taxon>Decorospora</taxon>
    </lineage>
</organism>
<accession>A0A6A5KMH2</accession>
<name>A0A6A5KMH2_9PLEO</name>
<gene>
    <name evidence="1" type="ORF">BDW02DRAFT_180153</name>
</gene>
<dbReference type="AlphaFoldDB" id="A0A6A5KMH2"/>